<comment type="caution">
    <text evidence="3">The sequence shown here is derived from an EMBL/GenBank/DDBJ whole genome shotgun (WGS) entry which is preliminary data.</text>
</comment>
<dbReference type="EMBL" id="JAELVR010000008">
    <property type="protein sequence ID" value="MBJ6372272.1"/>
    <property type="molecule type" value="Genomic_DNA"/>
</dbReference>
<evidence type="ECO:0000313" key="4">
    <source>
        <dbReference type="Proteomes" id="UP000619079"/>
    </source>
</evidence>
<accession>A0A8J7IJA9</accession>
<dbReference type="AlphaFoldDB" id="A0A8J7IJA9"/>
<protein>
    <submittedName>
        <fullName evidence="3">PepSY domain-containing protein</fullName>
    </submittedName>
</protein>
<name>A0A8J7IJA9_9RHOB</name>
<evidence type="ECO:0000259" key="2">
    <source>
        <dbReference type="Pfam" id="PF13670"/>
    </source>
</evidence>
<keyword evidence="1" id="KW-0732">Signal</keyword>
<gene>
    <name evidence="3" type="ORF">JF290_12110</name>
</gene>
<sequence length="80" mass="8794">MLLGSVLTLAAGSALASESGVKLTDEVRTQISTMLTGQGYEVGKIKTDDGLYEAYARKDGKRYEVYLNEKMEIVKTKEDD</sequence>
<dbReference type="Pfam" id="PF13670">
    <property type="entry name" value="PepSY_2"/>
    <property type="match status" value="1"/>
</dbReference>
<keyword evidence="4" id="KW-1185">Reference proteome</keyword>
<feature type="chain" id="PRO_5035181799" evidence="1">
    <location>
        <begin position="17"/>
        <end position="80"/>
    </location>
</feature>
<organism evidence="3 4">
    <name type="scientific">Sedimentitalea arenosa</name>
    <dbReference type="NCBI Taxonomy" id="2798803"/>
    <lineage>
        <taxon>Bacteria</taxon>
        <taxon>Pseudomonadati</taxon>
        <taxon>Pseudomonadota</taxon>
        <taxon>Alphaproteobacteria</taxon>
        <taxon>Rhodobacterales</taxon>
        <taxon>Paracoccaceae</taxon>
        <taxon>Sedimentitalea</taxon>
    </lineage>
</organism>
<reference evidence="3" key="1">
    <citation type="submission" date="2020-12" db="EMBL/GenBank/DDBJ databases">
        <title>Sedimentitalea sp. nov., isolated from sand in Incheon.</title>
        <authorList>
            <person name="Kim W."/>
        </authorList>
    </citation>
    <scope>NUCLEOTIDE SEQUENCE</scope>
    <source>
        <strain evidence="3">CAU 1593</strain>
    </source>
</reference>
<feature type="domain" description="PepSY" evidence="2">
    <location>
        <begin position="3"/>
        <end position="77"/>
    </location>
</feature>
<evidence type="ECO:0000256" key="1">
    <source>
        <dbReference type="SAM" id="SignalP"/>
    </source>
</evidence>
<dbReference type="InterPro" id="IPR025711">
    <property type="entry name" value="PepSY"/>
</dbReference>
<dbReference type="Proteomes" id="UP000619079">
    <property type="component" value="Unassembled WGS sequence"/>
</dbReference>
<feature type="signal peptide" evidence="1">
    <location>
        <begin position="1"/>
        <end position="16"/>
    </location>
</feature>
<proteinExistence type="predicted"/>
<evidence type="ECO:0000313" key="3">
    <source>
        <dbReference type="EMBL" id="MBJ6372272.1"/>
    </source>
</evidence>